<proteinExistence type="predicted"/>
<organism evidence="1">
    <name type="scientific">Absidia glauca</name>
    <name type="common">Pin mould</name>
    <dbReference type="NCBI Taxonomy" id="4829"/>
    <lineage>
        <taxon>Eukaryota</taxon>
        <taxon>Fungi</taxon>
        <taxon>Fungi incertae sedis</taxon>
        <taxon>Mucoromycota</taxon>
        <taxon>Mucoromycotina</taxon>
        <taxon>Mucoromycetes</taxon>
        <taxon>Mucorales</taxon>
        <taxon>Cunninghamellaceae</taxon>
        <taxon>Absidia</taxon>
    </lineage>
</organism>
<dbReference type="AlphaFoldDB" id="A0A168L407"/>
<feature type="non-terminal residue" evidence="1">
    <location>
        <position position="187"/>
    </location>
</feature>
<gene>
    <name evidence="1" type="primary">ABSGL_01364.1 scaffold 1313</name>
</gene>
<evidence type="ECO:0000313" key="1">
    <source>
        <dbReference type="EMBL" id="SAL96020.1"/>
    </source>
</evidence>
<dbReference type="Proteomes" id="UP000078561">
    <property type="component" value="Unassembled WGS sequence"/>
</dbReference>
<sequence>MPYCNYCDQLNPDASRRHFTSAKNLKLHIIQAHRDAPTLYSVRQKAHQPAYVKRRRIQRPTEADEQLEAIEQDEAMDQLTAKDYEEAQELEHMMDLLDEFEQVESVVATGDDGYGDTAYNGSNNPFQIYEGDHNISYEFRRVPTPIAKMNPYTPKGTLSPLAADVAMHAFKFCISQSEYKRQVIYAN</sequence>
<reference evidence="1" key="1">
    <citation type="submission" date="2016-04" db="EMBL/GenBank/DDBJ databases">
        <authorList>
            <person name="Evans L.H."/>
            <person name="Alamgir A."/>
            <person name="Owens N."/>
            <person name="Weber N.D."/>
            <person name="Virtaneva K."/>
            <person name="Barbian K."/>
            <person name="Babar A."/>
            <person name="Rosenke K."/>
        </authorList>
    </citation>
    <scope>NUCLEOTIDE SEQUENCE [LARGE SCALE GENOMIC DNA]</scope>
    <source>
        <strain evidence="1">CBS 101.48</strain>
    </source>
</reference>
<protein>
    <submittedName>
        <fullName evidence="1">Uncharacterized protein</fullName>
    </submittedName>
</protein>
<evidence type="ECO:0000313" key="2">
    <source>
        <dbReference type="Proteomes" id="UP000078561"/>
    </source>
</evidence>
<name>A0A168L407_ABSGL</name>
<keyword evidence="2" id="KW-1185">Reference proteome</keyword>
<accession>A0A168L407</accession>
<dbReference type="InParanoid" id="A0A168L407"/>
<dbReference type="EMBL" id="LT550511">
    <property type="protein sequence ID" value="SAL96020.1"/>
    <property type="molecule type" value="Genomic_DNA"/>
</dbReference>